<dbReference type="AlphaFoldDB" id="A0A1G1ZUJ3"/>
<reference evidence="3 4" key="1">
    <citation type="journal article" date="2016" name="Nat. Commun.">
        <title>Thousands of microbial genomes shed light on interconnected biogeochemical processes in an aquifer system.</title>
        <authorList>
            <person name="Anantharaman K."/>
            <person name="Brown C.T."/>
            <person name="Hug L.A."/>
            <person name="Sharon I."/>
            <person name="Castelle C.J."/>
            <person name="Probst A.J."/>
            <person name="Thomas B.C."/>
            <person name="Singh A."/>
            <person name="Wilkins M.J."/>
            <person name="Karaoz U."/>
            <person name="Brodie E.L."/>
            <person name="Williams K.H."/>
            <person name="Hubbard S.S."/>
            <person name="Banfield J.F."/>
        </authorList>
    </citation>
    <scope>NUCLEOTIDE SEQUENCE [LARGE SCALE GENOMIC DNA]</scope>
</reference>
<protein>
    <submittedName>
        <fullName evidence="3">Uncharacterized protein</fullName>
    </submittedName>
</protein>
<feature type="coiled-coil region" evidence="1">
    <location>
        <begin position="64"/>
        <end position="91"/>
    </location>
</feature>
<dbReference type="STRING" id="1798409.A3I24_02540"/>
<comment type="caution">
    <text evidence="3">The sequence shown here is derived from an EMBL/GenBank/DDBJ whole genome shotgun (WGS) entry which is preliminary data.</text>
</comment>
<name>A0A1G1ZUJ3_9BACT</name>
<evidence type="ECO:0000256" key="2">
    <source>
        <dbReference type="SAM" id="Phobius"/>
    </source>
</evidence>
<dbReference type="EMBL" id="MHJL01000007">
    <property type="protein sequence ID" value="OGY68125.1"/>
    <property type="molecule type" value="Genomic_DNA"/>
</dbReference>
<evidence type="ECO:0000256" key="1">
    <source>
        <dbReference type="SAM" id="Coils"/>
    </source>
</evidence>
<organism evidence="3 4">
    <name type="scientific">Candidatus Harrisonbacteria bacterium RIFCSPLOWO2_02_FULL_41_13b</name>
    <dbReference type="NCBI Taxonomy" id="1798409"/>
    <lineage>
        <taxon>Bacteria</taxon>
        <taxon>Candidatus Harrisoniibacteriota</taxon>
    </lineage>
</organism>
<gene>
    <name evidence="3" type="ORF">A3I24_02540</name>
</gene>
<dbReference type="Proteomes" id="UP000177690">
    <property type="component" value="Unassembled WGS sequence"/>
</dbReference>
<evidence type="ECO:0000313" key="3">
    <source>
        <dbReference type="EMBL" id="OGY68125.1"/>
    </source>
</evidence>
<keyword evidence="2" id="KW-0812">Transmembrane</keyword>
<accession>A0A1G1ZUJ3</accession>
<evidence type="ECO:0000313" key="4">
    <source>
        <dbReference type="Proteomes" id="UP000177690"/>
    </source>
</evidence>
<keyword evidence="2" id="KW-0472">Membrane</keyword>
<feature type="transmembrane region" description="Helical" evidence="2">
    <location>
        <begin position="12"/>
        <end position="32"/>
    </location>
</feature>
<keyword evidence="1" id="KW-0175">Coiled coil</keyword>
<sequence length="278" mass="31633">MIKIKQYCRNHRLVVSSGIMFLLVLLPVFWVHPTNAQSEDLKTAKEAVQQSYDKLVEVQGEQTLTKEEQAKQELEALIAALKEVVQFTITETESLIQHLSAIKGLSVETAKLQLDYLKELDEFLIYQQEFLIKITPQEEVGALTLVEIKQLALDFKNWRETVYDPEIKKIVSFIMVFKGSELLSIATSRFNKIALDLRLFQNSKLIKVDLLMPVLQQAGDYLKEASKLNQVAIKSLLATSTDPVDTNKLVERVVGLIKSSYGKFLEMSSLVKKMLNIQ</sequence>
<proteinExistence type="predicted"/>
<keyword evidence="2" id="KW-1133">Transmembrane helix</keyword>